<evidence type="ECO:0000313" key="1">
    <source>
        <dbReference type="EMBL" id="RWZ82037.1"/>
    </source>
</evidence>
<sequence length="157" mass="16880">MNGSPATPTPGLTKLPGSNLRLMLDALPGCGLFRHLMVQGADGVKFDAVKDGEVSCALVVSSVLAMVNLIDQPHATVATTLDKMIQAGWRRVERPVLGGTVTIWPPNQRGHMHIGFFIGEQTYISNDETKGMPVRHGPVLIDRRGPSAYYAHPALAN</sequence>
<accession>A0A4Q0AK42</accession>
<organism evidence="1 2">
    <name type="scientific">Candidatus Chaera renei</name>
    <dbReference type="NCBI Taxonomy" id="2506947"/>
    <lineage>
        <taxon>Bacteria</taxon>
        <taxon>Candidatus Saccharimonadota</taxon>
        <taxon>Candidatus Saccharimonadia</taxon>
        <taxon>Candidatus Saccharimonadales</taxon>
        <taxon>Candidatus Saccharimonadaceae</taxon>
        <taxon>Candidatus Chaera</taxon>
    </lineage>
</organism>
<comment type="caution">
    <text evidence="1">The sequence shown here is derived from an EMBL/GenBank/DDBJ whole genome shotgun (WGS) entry which is preliminary data.</text>
</comment>
<dbReference type="Proteomes" id="UP000289269">
    <property type="component" value="Unassembled WGS sequence"/>
</dbReference>
<proteinExistence type="predicted"/>
<dbReference type="EMBL" id="SCKW01000001">
    <property type="protein sequence ID" value="RWZ82037.1"/>
    <property type="molecule type" value="Genomic_DNA"/>
</dbReference>
<dbReference type="AlphaFoldDB" id="A0A4Q0AK42"/>
<name>A0A4Q0AK42_9BACT</name>
<keyword evidence="2" id="KW-1185">Reference proteome</keyword>
<protein>
    <submittedName>
        <fullName evidence="1">Uncharacterized protein</fullName>
    </submittedName>
</protein>
<evidence type="ECO:0000313" key="2">
    <source>
        <dbReference type="Proteomes" id="UP000289269"/>
    </source>
</evidence>
<reference evidence="1" key="1">
    <citation type="submission" date="2019-01" db="EMBL/GenBank/DDBJ databases">
        <title>Genomic signatures and co-occurrence patterns of the ultra-small Saccharimodia (Patescibacteria phylum) suggest a symbiotic lifestyle.</title>
        <authorList>
            <person name="Lemos L."/>
            <person name="Medeiros J."/>
            <person name="Andreote F."/>
            <person name="Fernandes G."/>
            <person name="Varani A."/>
            <person name="Oliveira G."/>
            <person name="Pylro V."/>
        </authorList>
    </citation>
    <scope>NUCLEOTIDE SEQUENCE [LARGE SCALE GENOMIC DNA]</scope>
    <source>
        <strain evidence="1">AMD01</strain>
    </source>
</reference>
<gene>
    <name evidence="1" type="ORF">EOT04_00165</name>
</gene>